<dbReference type="STRING" id="126156.SAMN05421670_1884"/>
<protein>
    <recommendedName>
        <fullName evidence="3">Glutamine amidotransferase domain-containing protein</fullName>
    </recommendedName>
</protein>
<gene>
    <name evidence="1" type="ORF">SAMN05421670_1884</name>
</gene>
<sequence>MMKKIAVVYGGSSHHHRTYKTSEFAKYINRLIPIRELETASLEGVDVLLVPSQTHLGLLKKNVEKIYAFANGGGTVVTLGPQGFDWLPSHKWEFRPTNFWWWLDKDPKSGLVLSAPEHDLFKNYLTLSDATWHQHGVYWPPDNCEVLVSTDDGGAVLYIDKVSTKGTWLNTTLDPDFHYGSYFMPATERFLRGFLPWLVEGKL</sequence>
<dbReference type="EMBL" id="FOXU01000002">
    <property type="protein sequence ID" value="SFQ38833.1"/>
    <property type="molecule type" value="Genomic_DNA"/>
</dbReference>
<evidence type="ECO:0000313" key="1">
    <source>
        <dbReference type="EMBL" id="SFQ38833.1"/>
    </source>
</evidence>
<reference evidence="2" key="1">
    <citation type="submission" date="2016-10" db="EMBL/GenBank/DDBJ databases">
        <authorList>
            <person name="Varghese N."/>
            <person name="Submissions S."/>
        </authorList>
    </citation>
    <scope>NUCLEOTIDE SEQUENCE [LARGE SCALE GENOMIC DNA]</scope>
    <source>
        <strain evidence="2">DSM 11706</strain>
    </source>
</reference>
<dbReference type="InterPro" id="IPR029062">
    <property type="entry name" value="Class_I_gatase-like"/>
</dbReference>
<evidence type="ECO:0000313" key="2">
    <source>
        <dbReference type="Proteomes" id="UP000198734"/>
    </source>
</evidence>
<dbReference type="SUPFAM" id="SSF52317">
    <property type="entry name" value="Class I glutamine amidotransferase-like"/>
    <property type="match status" value="1"/>
</dbReference>
<keyword evidence="2" id="KW-1185">Reference proteome</keyword>
<name>A0A1I5Y3N5_9BACI</name>
<organism evidence="1 2">
    <name type="scientific">Psychrobacillus psychrotolerans</name>
    <dbReference type="NCBI Taxonomy" id="126156"/>
    <lineage>
        <taxon>Bacteria</taxon>
        <taxon>Bacillati</taxon>
        <taxon>Bacillota</taxon>
        <taxon>Bacilli</taxon>
        <taxon>Bacillales</taxon>
        <taxon>Bacillaceae</taxon>
        <taxon>Psychrobacillus</taxon>
    </lineage>
</organism>
<accession>A0A1I5Y3N5</accession>
<dbReference type="Proteomes" id="UP000198734">
    <property type="component" value="Unassembled WGS sequence"/>
</dbReference>
<dbReference type="AlphaFoldDB" id="A0A1I5Y3N5"/>
<proteinExistence type="predicted"/>
<evidence type="ECO:0008006" key="3">
    <source>
        <dbReference type="Google" id="ProtNLM"/>
    </source>
</evidence>